<name>A0A4S4MXQ8_9APHY</name>
<comment type="caution">
    <text evidence="2">The sequence shown here is derived from an EMBL/GenBank/DDBJ whole genome shotgun (WGS) entry which is preliminary data.</text>
</comment>
<feature type="compositionally biased region" description="Polar residues" evidence="1">
    <location>
        <begin position="17"/>
        <end position="28"/>
    </location>
</feature>
<evidence type="ECO:0000256" key="1">
    <source>
        <dbReference type="SAM" id="MobiDB-lite"/>
    </source>
</evidence>
<sequence length="292" mass="33370">MAAAAIHDSEHIASAVHASQNPEASTAARQADFGKPDQSACQVKHTYFTPTWLVEETYIAEFLLDYKALIWKFFPMLPLLNPDRDIDNLSDMESEGMIPIILEAVHLTSSLWNTLADNKFPDIDDVTDTTSQKLLIWVSVVIREHLSDASDDVGLVDDATKFLAGALELPGEEDMATWMTVLVHLKRLHVLKNMIRDQYAISETEASRRGMLALFKKAALIILEILRLLDSHAVFEQYQMYCKSTLEVDVGRKEMEELENIKRQFIRPLIRVLELWVESRERVSRGAEWREQ</sequence>
<evidence type="ECO:0000313" key="3">
    <source>
        <dbReference type="Proteomes" id="UP000308730"/>
    </source>
</evidence>
<gene>
    <name evidence="2" type="ORF">EUX98_g2973</name>
</gene>
<reference evidence="2 3" key="1">
    <citation type="submission" date="2019-02" db="EMBL/GenBank/DDBJ databases">
        <title>Genome sequencing of the rare red list fungi Antrodiella citrinella (Flaviporus citrinellus).</title>
        <authorList>
            <person name="Buettner E."/>
            <person name="Kellner H."/>
        </authorList>
    </citation>
    <scope>NUCLEOTIDE SEQUENCE [LARGE SCALE GENOMIC DNA]</scope>
    <source>
        <strain evidence="2 3">DSM 108506</strain>
    </source>
</reference>
<accession>A0A4S4MXQ8</accession>
<dbReference type="EMBL" id="SGPM01000054">
    <property type="protein sequence ID" value="THH31222.1"/>
    <property type="molecule type" value="Genomic_DNA"/>
</dbReference>
<proteinExistence type="predicted"/>
<dbReference type="AlphaFoldDB" id="A0A4S4MXQ8"/>
<organism evidence="2 3">
    <name type="scientific">Antrodiella citrinella</name>
    <dbReference type="NCBI Taxonomy" id="2447956"/>
    <lineage>
        <taxon>Eukaryota</taxon>
        <taxon>Fungi</taxon>
        <taxon>Dikarya</taxon>
        <taxon>Basidiomycota</taxon>
        <taxon>Agaricomycotina</taxon>
        <taxon>Agaricomycetes</taxon>
        <taxon>Polyporales</taxon>
        <taxon>Steccherinaceae</taxon>
        <taxon>Antrodiella</taxon>
    </lineage>
</organism>
<evidence type="ECO:0000313" key="2">
    <source>
        <dbReference type="EMBL" id="THH31222.1"/>
    </source>
</evidence>
<protein>
    <submittedName>
        <fullName evidence="2">Uncharacterized protein</fullName>
    </submittedName>
</protein>
<keyword evidence="3" id="KW-1185">Reference proteome</keyword>
<dbReference type="Proteomes" id="UP000308730">
    <property type="component" value="Unassembled WGS sequence"/>
</dbReference>
<feature type="region of interest" description="Disordered" evidence="1">
    <location>
        <begin position="16"/>
        <end position="35"/>
    </location>
</feature>